<dbReference type="EMBL" id="JACHMF010000001">
    <property type="protein sequence ID" value="MBB4692602.1"/>
    <property type="molecule type" value="Genomic_DNA"/>
</dbReference>
<name>A0A7W7G1E2_9ACTN</name>
<dbReference type="Gene3D" id="3.30.1340.30">
    <property type="match status" value="1"/>
</dbReference>
<reference evidence="2 3" key="1">
    <citation type="submission" date="2020-08" db="EMBL/GenBank/DDBJ databases">
        <title>Sequencing the genomes of 1000 actinobacteria strains.</title>
        <authorList>
            <person name="Klenk H.-P."/>
        </authorList>
    </citation>
    <scope>NUCLEOTIDE SEQUENCE [LARGE SCALE GENOMIC DNA]</scope>
    <source>
        <strain evidence="2 3">DSM 45518</strain>
    </source>
</reference>
<gene>
    <name evidence="2" type="ORF">BKA14_002750</name>
</gene>
<keyword evidence="3" id="KW-1185">Reference proteome</keyword>
<dbReference type="AlphaFoldDB" id="A0A7W7G1E2"/>
<dbReference type="InterPro" id="IPR007055">
    <property type="entry name" value="BON_dom"/>
</dbReference>
<protein>
    <submittedName>
        <fullName evidence="2">Osmotically-inducible protein OsmY</fullName>
    </submittedName>
</protein>
<dbReference type="RefSeq" id="WP_184951299.1">
    <property type="nucleotide sequence ID" value="NZ_BOMC01000064.1"/>
</dbReference>
<dbReference type="PROSITE" id="PS50914">
    <property type="entry name" value="BON"/>
    <property type="match status" value="1"/>
</dbReference>
<dbReference type="Pfam" id="PF04972">
    <property type="entry name" value="BON"/>
    <property type="match status" value="1"/>
</dbReference>
<evidence type="ECO:0000313" key="3">
    <source>
        <dbReference type="Proteomes" id="UP000542742"/>
    </source>
</evidence>
<organism evidence="2 3">
    <name type="scientific">Paractinoplanes abujensis</name>
    <dbReference type="NCBI Taxonomy" id="882441"/>
    <lineage>
        <taxon>Bacteria</taxon>
        <taxon>Bacillati</taxon>
        <taxon>Actinomycetota</taxon>
        <taxon>Actinomycetes</taxon>
        <taxon>Micromonosporales</taxon>
        <taxon>Micromonosporaceae</taxon>
        <taxon>Paractinoplanes</taxon>
    </lineage>
</organism>
<accession>A0A7W7G1E2</accession>
<sequence length="94" mass="10239">MTTWPMPGFGSLGGRDDTDARLQAEVEHRLRADRRTRKTVLEVEVQNGVVMLAGWTTRPEVRRAAAEIAHGAPGARDVANVVVVIGLAALSIWH</sequence>
<comment type="caution">
    <text evidence="2">The sequence shown here is derived from an EMBL/GenBank/DDBJ whole genome shotgun (WGS) entry which is preliminary data.</text>
</comment>
<feature type="domain" description="BON" evidence="1">
    <location>
        <begin position="18"/>
        <end position="86"/>
    </location>
</feature>
<evidence type="ECO:0000259" key="1">
    <source>
        <dbReference type="PROSITE" id="PS50914"/>
    </source>
</evidence>
<dbReference type="Proteomes" id="UP000542742">
    <property type="component" value="Unassembled WGS sequence"/>
</dbReference>
<proteinExistence type="predicted"/>
<evidence type="ECO:0000313" key="2">
    <source>
        <dbReference type="EMBL" id="MBB4692602.1"/>
    </source>
</evidence>